<evidence type="ECO:0000313" key="4">
    <source>
        <dbReference type="EMBL" id="ADU49485.1"/>
    </source>
</evidence>
<organism evidence="4 5">
    <name type="scientific">Intrasporangium calvum (strain ATCC 23552 / DSM 43043 / JCM 3097 / NBRC 12989 / NCIMB 10167 / NRRL B-3866 / 7 KIP)</name>
    <dbReference type="NCBI Taxonomy" id="710696"/>
    <lineage>
        <taxon>Bacteria</taxon>
        <taxon>Bacillati</taxon>
        <taxon>Actinomycetota</taxon>
        <taxon>Actinomycetes</taxon>
        <taxon>Micrococcales</taxon>
        <taxon>Intrasporangiaceae</taxon>
        <taxon>Intrasporangium</taxon>
    </lineage>
</organism>
<dbReference type="InterPro" id="IPR027383">
    <property type="entry name" value="Znf_put"/>
</dbReference>
<keyword evidence="1" id="KW-0805">Transcription regulation</keyword>
<dbReference type="OrthoDB" id="5242431at2"/>
<protein>
    <recommendedName>
        <fullName evidence="3">Putative zinc-finger domain-containing protein</fullName>
    </recommendedName>
</protein>
<evidence type="ECO:0000256" key="1">
    <source>
        <dbReference type="ARBA" id="ARBA00023015"/>
    </source>
</evidence>
<dbReference type="KEGG" id="ica:Intca_2994"/>
<dbReference type="Pfam" id="PF13490">
    <property type="entry name" value="zf-HC2"/>
    <property type="match status" value="1"/>
</dbReference>
<dbReference type="AlphaFoldDB" id="E6SBF7"/>
<dbReference type="Gene3D" id="1.10.10.1320">
    <property type="entry name" value="Anti-sigma factor, zinc-finger domain"/>
    <property type="match status" value="1"/>
</dbReference>
<accession>E6SBF7</accession>
<feature type="domain" description="Putative zinc-finger" evidence="3">
    <location>
        <begin position="7"/>
        <end position="39"/>
    </location>
</feature>
<dbReference type="Proteomes" id="UP000008914">
    <property type="component" value="Chromosome"/>
</dbReference>
<proteinExistence type="predicted"/>
<dbReference type="EMBL" id="CP002343">
    <property type="protein sequence ID" value="ADU49485.1"/>
    <property type="molecule type" value="Genomic_DNA"/>
</dbReference>
<dbReference type="STRING" id="710696.Intca_2994"/>
<dbReference type="RefSeq" id="WP_013493797.1">
    <property type="nucleotide sequence ID" value="NC_014830.1"/>
</dbReference>
<reference evidence="4 5" key="1">
    <citation type="journal article" date="2010" name="Stand. Genomic Sci.">
        <title>Complete genome sequence of Intrasporangium calvum type strain (7 KIP).</title>
        <authorList>
            <person name="Del Rio T.G."/>
            <person name="Chertkov O."/>
            <person name="Yasawong M."/>
            <person name="Lucas S."/>
            <person name="Deshpande S."/>
            <person name="Cheng J.F."/>
            <person name="Detter C."/>
            <person name="Tapia R."/>
            <person name="Han C."/>
            <person name="Goodwin L."/>
            <person name="Pitluck S."/>
            <person name="Liolios K."/>
            <person name="Ivanova N."/>
            <person name="Mavromatis K."/>
            <person name="Pati A."/>
            <person name="Chen A."/>
            <person name="Palaniappan K."/>
            <person name="Land M."/>
            <person name="Hauser L."/>
            <person name="Chang Y.J."/>
            <person name="Jeffries C.D."/>
            <person name="Rohde M."/>
            <person name="Pukall R."/>
            <person name="Sikorski J."/>
            <person name="Goker M."/>
            <person name="Woyke T."/>
            <person name="Bristow J."/>
            <person name="Eisen J.A."/>
            <person name="Markowitz V."/>
            <person name="Hugenholtz P."/>
            <person name="Kyrpides N.C."/>
            <person name="Klenk H.P."/>
            <person name="Lapidus A."/>
        </authorList>
    </citation>
    <scope>NUCLEOTIDE SEQUENCE [LARGE SCALE GENOMIC DNA]</scope>
    <source>
        <strain evidence="5">ATCC 23552 / DSM 43043 / JCM 3097 / NBRC 12989 / 7 KIP</strain>
    </source>
</reference>
<evidence type="ECO:0000259" key="3">
    <source>
        <dbReference type="Pfam" id="PF13490"/>
    </source>
</evidence>
<dbReference type="HOGENOM" id="CLU_2825323_0_0_11"/>
<name>E6SBF7_INTC7</name>
<gene>
    <name evidence="4" type="ordered locus">Intca_2994</name>
</gene>
<sequence length="66" mass="7391">MTTRDDDTHALLGAFVLGGLSDEDVTEFRNHLRSCLQCRQELDQVAELPRTLELGRPSEPGWLAPI</sequence>
<evidence type="ECO:0000256" key="2">
    <source>
        <dbReference type="ARBA" id="ARBA00023163"/>
    </source>
</evidence>
<dbReference type="InterPro" id="IPR041916">
    <property type="entry name" value="Anti_sigma_zinc_sf"/>
</dbReference>
<keyword evidence="2" id="KW-0804">Transcription</keyword>
<evidence type="ECO:0000313" key="5">
    <source>
        <dbReference type="Proteomes" id="UP000008914"/>
    </source>
</evidence>
<keyword evidence="5" id="KW-1185">Reference proteome</keyword>